<dbReference type="GO" id="GO:0005634">
    <property type="term" value="C:nucleus"/>
    <property type="evidence" value="ECO:0007669"/>
    <property type="project" value="TreeGrafter"/>
</dbReference>
<dbReference type="InterPro" id="IPR029052">
    <property type="entry name" value="Metallo-depent_PP-like"/>
</dbReference>
<evidence type="ECO:0000259" key="1">
    <source>
        <dbReference type="Pfam" id="PF00149"/>
    </source>
</evidence>
<protein>
    <recommendedName>
        <fullName evidence="1">Calcineurin-like phosphoesterase domain-containing protein</fullName>
    </recommendedName>
</protein>
<dbReference type="InterPro" id="IPR004843">
    <property type="entry name" value="Calcineurin-like_PHP"/>
</dbReference>
<dbReference type="GO" id="GO:0004722">
    <property type="term" value="F:protein serine/threonine phosphatase activity"/>
    <property type="evidence" value="ECO:0007669"/>
    <property type="project" value="TreeGrafter"/>
</dbReference>
<dbReference type="SUPFAM" id="SSF56300">
    <property type="entry name" value="Metallo-dependent phosphatases"/>
    <property type="match status" value="1"/>
</dbReference>
<dbReference type="Pfam" id="PF00149">
    <property type="entry name" value="Metallophos"/>
    <property type="match status" value="1"/>
</dbReference>
<feature type="non-terminal residue" evidence="2">
    <location>
        <position position="1"/>
    </location>
</feature>
<dbReference type="PANTHER" id="PTHR11668">
    <property type="entry name" value="SERINE/THREONINE PROTEIN PHOSPHATASE"/>
    <property type="match status" value="1"/>
</dbReference>
<dbReference type="GO" id="GO:0005737">
    <property type="term" value="C:cytoplasm"/>
    <property type="evidence" value="ECO:0007669"/>
    <property type="project" value="TreeGrafter"/>
</dbReference>
<proteinExistence type="predicted"/>
<accession>A0AAV5URG3</accession>
<name>A0AAV5URG3_9BILA</name>
<dbReference type="AlphaFoldDB" id="A0AAV5URG3"/>
<dbReference type="PANTHER" id="PTHR11668:SF491">
    <property type="entry name" value="SERINE_THREONINE-PROTEIN PHOSPHATASE"/>
    <property type="match status" value="1"/>
</dbReference>
<gene>
    <name evidence="2" type="ORF">PFISCL1PPCAC_449</name>
</gene>
<feature type="domain" description="Calcineurin-like phosphoesterase" evidence="1">
    <location>
        <begin position="3"/>
        <end position="105"/>
    </location>
</feature>
<sequence length="187" mass="20990">NAKNQVFDLLPLAALYGKKETDRMRVLCVSSGMSPSLKSLADIRNIKRPVTDPLKHRLSFDLLTAHPCHNLTGTSFNFRLGYGTHFGENVLDGVLKRLKITAVLRTNQTFSIGLLPFPSVAAPKLITLNSTHRMYRLDENDPGNPNLSVVLCWDEVDKSDGSKGYQYTRRIAGEMPELINEKKYDEV</sequence>
<reference evidence="2" key="1">
    <citation type="submission" date="2023-10" db="EMBL/GenBank/DDBJ databases">
        <title>Genome assembly of Pristionchus species.</title>
        <authorList>
            <person name="Yoshida K."/>
            <person name="Sommer R.J."/>
        </authorList>
    </citation>
    <scope>NUCLEOTIDE SEQUENCE</scope>
    <source>
        <strain evidence="2">RS5133</strain>
    </source>
</reference>
<keyword evidence="3" id="KW-1185">Reference proteome</keyword>
<evidence type="ECO:0000313" key="3">
    <source>
        <dbReference type="Proteomes" id="UP001432322"/>
    </source>
</evidence>
<dbReference type="Proteomes" id="UP001432322">
    <property type="component" value="Unassembled WGS sequence"/>
</dbReference>
<evidence type="ECO:0000313" key="2">
    <source>
        <dbReference type="EMBL" id="GMT09152.1"/>
    </source>
</evidence>
<dbReference type="InterPro" id="IPR050341">
    <property type="entry name" value="PP1_catalytic_subunit"/>
</dbReference>
<feature type="non-terminal residue" evidence="2">
    <location>
        <position position="187"/>
    </location>
</feature>
<dbReference type="Gene3D" id="3.60.21.10">
    <property type="match status" value="1"/>
</dbReference>
<comment type="caution">
    <text evidence="2">The sequence shown here is derived from an EMBL/GenBank/DDBJ whole genome shotgun (WGS) entry which is preliminary data.</text>
</comment>
<organism evidence="2 3">
    <name type="scientific">Pristionchus fissidentatus</name>
    <dbReference type="NCBI Taxonomy" id="1538716"/>
    <lineage>
        <taxon>Eukaryota</taxon>
        <taxon>Metazoa</taxon>
        <taxon>Ecdysozoa</taxon>
        <taxon>Nematoda</taxon>
        <taxon>Chromadorea</taxon>
        <taxon>Rhabditida</taxon>
        <taxon>Rhabditina</taxon>
        <taxon>Diplogasteromorpha</taxon>
        <taxon>Diplogasteroidea</taxon>
        <taxon>Neodiplogasteridae</taxon>
        <taxon>Pristionchus</taxon>
    </lineage>
</organism>
<dbReference type="EMBL" id="BTSY01000001">
    <property type="protein sequence ID" value="GMT09152.1"/>
    <property type="molecule type" value="Genomic_DNA"/>
</dbReference>